<evidence type="ECO:0000256" key="4">
    <source>
        <dbReference type="ARBA" id="ARBA00023012"/>
    </source>
</evidence>
<evidence type="ECO:0000259" key="5">
    <source>
        <dbReference type="PROSITE" id="PS50109"/>
    </source>
</evidence>
<comment type="catalytic activity">
    <reaction evidence="1">
        <text>ATP + protein L-histidine = ADP + protein N-phospho-L-histidine.</text>
        <dbReference type="EC" id="2.7.13.3"/>
    </reaction>
</comment>
<keyword evidence="4" id="KW-0902">Two-component regulatory system</keyword>
<dbReference type="InterPro" id="IPR003594">
    <property type="entry name" value="HATPase_dom"/>
</dbReference>
<evidence type="ECO:0000256" key="1">
    <source>
        <dbReference type="ARBA" id="ARBA00000085"/>
    </source>
</evidence>
<dbReference type="PROSITE" id="PS50109">
    <property type="entry name" value="HIS_KIN"/>
    <property type="match status" value="1"/>
</dbReference>
<evidence type="ECO:0000313" key="7">
    <source>
        <dbReference type="Proteomes" id="UP000569018"/>
    </source>
</evidence>
<keyword evidence="3" id="KW-0418">Kinase</keyword>
<comment type="caution">
    <text evidence="6">The sequence shown here is derived from an EMBL/GenBank/DDBJ whole genome shotgun (WGS) entry which is preliminary data.</text>
</comment>
<dbReference type="EC" id="2.7.13.3" evidence="2"/>
<reference evidence="6 7" key="1">
    <citation type="journal article" date="2020" name="Front. Microbiol.">
        <title>Single-cell genomics of novel Actinobacteria with the Wood-Ljungdahl pathway discovered in a serpentinizing system.</title>
        <authorList>
            <person name="Merino N."/>
            <person name="Kawai M."/>
            <person name="Boyd E.S."/>
            <person name="Colman D.R."/>
            <person name="McGlynn S.E."/>
            <person name="Nealson K.H."/>
            <person name="Kurokawa K."/>
            <person name="Hongoh Y."/>
        </authorList>
    </citation>
    <scope>NUCLEOTIDE SEQUENCE [LARGE SCALE GENOMIC DNA]</scope>
    <source>
        <strain evidence="6 7">S47</strain>
    </source>
</reference>
<dbReference type="EMBL" id="BLSD01000219">
    <property type="protein sequence ID" value="GFP40364.1"/>
    <property type="molecule type" value="Genomic_DNA"/>
</dbReference>
<gene>
    <name evidence="6" type="ORF">HKBW3S47_02060</name>
</gene>
<keyword evidence="3" id="KW-0808">Transferase</keyword>
<dbReference type="InterPro" id="IPR036890">
    <property type="entry name" value="HATPase_C_sf"/>
</dbReference>
<accession>A0A6V8Q8E0</accession>
<dbReference type="PANTHER" id="PTHR43065">
    <property type="entry name" value="SENSOR HISTIDINE KINASE"/>
    <property type="match status" value="1"/>
</dbReference>
<dbReference type="InterPro" id="IPR004358">
    <property type="entry name" value="Sig_transdc_His_kin-like_C"/>
</dbReference>
<protein>
    <recommendedName>
        <fullName evidence="2">histidine kinase</fullName>
        <ecNumber evidence="2">2.7.13.3</ecNumber>
    </recommendedName>
</protein>
<proteinExistence type="predicted"/>
<dbReference type="SUPFAM" id="SSF55874">
    <property type="entry name" value="ATPase domain of HSP90 chaperone/DNA topoisomerase II/histidine kinase"/>
    <property type="match status" value="1"/>
</dbReference>
<dbReference type="Pfam" id="PF02518">
    <property type="entry name" value="HATPase_c"/>
    <property type="match status" value="1"/>
</dbReference>
<organism evidence="6 7">
    <name type="scientific">Candidatus Hakubella thermalkaliphila</name>
    <dbReference type="NCBI Taxonomy" id="2754717"/>
    <lineage>
        <taxon>Bacteria</taxon>
        <taxon>Bacillati</taxon>
        <taxon>Actinomycetota</taxon>
        <taxon>Actinomycetota incertae sedis</taxon>
        <taxon>Candidatus Hakubellales</taxon>
        <taxon>Candidatus Hakubellaceae</taxon>
        <taxon>Candidatus Hakubella</taxon>
    </lineage>
</organism>
<dbReference type="InterPro" id="IPR005467">
    <property type="entry name" value="His_kinase_dom"/>
</dbReference>
<evidence type="ECO:0000256" key="2">
    <source>
        <dbReference type="ARBA" id="ARBA00012438"/>
    </source>
</evidence>
<dbReference type="PRINTS" id="PR00344">
    <property type="entry name" value="BCTRLSENSOR"/>
</dbReference>
<evidence type="ECO:0000256" key="3">
    <source>
        <dbReference type="ARBA" id="ARBA00022777"/>
    </source>
</evidence>
<dbReference type="Proteomes" id="UP000569018">
    <property type="component" value="Unassembled WGS sequence"/>
</dbReference>
<evidence type="ECO:0000313" key="6">
    <source>
        <dbReference type="EMBL" id="GFP40364.1"/>
    </source>
</evidence>
<dbReference type="GO" id="GO:0004673">
    <property type="term" value="F:protein histidine kinase activity"/>
    <property type="evidence" value="ECO:0007669"/>
    <property type="project" value="UniProtKB-EC"/>
</dbReference>
<feature type="domain" description="Histidine kinase" evidence="5">
    <location>
        <begin position="1"/>
        <end position="84"/>
    </location>
</feature>
<name>A0A6V8Q8E0_9ACTN</name>
<dbReference type="Gene3D" id="3.30.565.10">
    <property type="entry name" value="Histidine kinase-like ATPase, C-terminal domain"/>
    <property type="match status" value="1"/>
</dbReference>
<dbReference type="AlphaFoldDB" id="A0A6V8Q8E0"/>
<dbReference type="GO" id="GO:0000160">
    <property type="term" value="P:phosphorelay signal transduction system"/>
    <property type="evidence" value="ECO:0007669"/>
    <property type="project" value="UniProtKB-KW"/>
</dbReference>
<sequence>MELSLEENPEEDCLVIRVADNGCGMDEELRRTATSPFYTSRSTRRVGLGLSLLAAAAEQCGGEVQVEEGKERGTVVTATFQRSHLDRAPLGDLLSTLLVLVRGFEGLELHYFHRVGERSFSFNSSSLKKKLGGVPFSRNLRQLKEFLNEELAGLGTEGVAVTR</sequence>